<evidence type="ECO:0000259" key="1">
    <source>
        <dbReference type="Pfam" id="PF01814"/>
    </source>
</evidence>
<dbReference type="PANTHER" id="PTHR38048:SF2">
    <property type="entry name" value="HEMERYTHRIN-LIKE DOMAIN-CONTAINING PROTEIN"/>
    <property type="match status" value="1"/>
</dbReference>
<dbReference type="RefSeq" id="XP_064768000.1">
    <property type="nucleotide sequence ID" value="XM_064912654.1"/>
</dbReference>
<dbReference type="InterPro" id="IPR012312">
    <property type="entry name" value="Hemerythrin-like"/>
</dbReference>
<dbReference type="EMBL" id="JBBJBU010000006">
    <property type="protein sequence ID" value="KAK7204967.1"/>
    <property type="molecule type" value="Genomic_DNA"/>
</dbReference>
<evidence type="ECO:0000313" key="2">
    <source>
        <dbReference type="EMBL" id="KAK7204967.1"/>
    </source>
</evidence>
<dbReference type="Proteomes" id="UP001498771">
    <property type="component" value="Unassembled WGS sequence"/>
</dbReference>
<sequence>MTDSASTTMAIPDDVYAKPQFAMRAIHLTFEHGFDNILTHLSDPPLADLGNFLGYARTWATSLLFHHESEDEVMFPFLMTKLDFSAEVEQHKVIHSVCTKFAERTLAMQRNPETFDAKELQQILLEHKDIIFQHLADEVSDLAPERLRAFSEAELTDMTARLNKYSKTKSDPFTTFVYMRCHTPPKYKGFPPLPWFVRAVLVPWVFGSKHWGYWKYAPYSIS</sequence>
<dbReference type="PANTHER" id="PTHR38048">
    <property type="entry name" value="EXPRESSED PROTEIN"/>
    <property type="match status" value="1"/>
</dbReference>
<gene>
    <name evidence="2" type="ORF">BZA70DRAFT_278768</name>
</gene>
<organism evidence="2 3">
    <name type="scientific">Myxozyma melibiosi</name>
    <dbReference type="NCBI Taxonomy" id="54550"/>
    <lineage>
        <taxon>Eukaryota</taxon>
        <taxon>Fungi</taxon>
        <taxon>Dikarya</taxon>
        <taxon>Ascomycota</taxon>
        <taxon>Saccharomycotina</taxon>
        <taxon>Lipomycetes</taxon>
        <taxon>Lipomycetales</taxon>
        <taxon>Lipomycetaceae</taxon>
        <taxon>Myxozyma</taxon>
    </lineage>
</organism>
<comment type="caution">
    <text evidence="2">The sequence shown here is derived from an EMBL/GenBank/DDBJ whole genome shotgun (WGS) entry which is preliminary data.</text>
</comment>
<accession>A0ABR1F543</accession>
<protein>
    <recommendedName>
        <fullName evidence="1">Hemerythrin-like domain-containing protein</fullName>
    </recommendedName>
</protein>
<reference evidence="2 3" key="1">
    <citation type="submission" date="2024-03" db="EMBL/GenBank/DDBJ databases">
        <title>Genome-scale model development and genomic sequencing of the oleaginous clade Lipomyces.</title>
        <authorList>
            <consortium name="Lawrence Berkeley National Laboratory"/>
            <person name="Czajka J.J."/>
            <person name="Han Y."/>
            <person name="Kim J."/>
            <person name="Mondo S.J."/>
            <person name="Hofstad B.A."/>
            <person name="Robles A."/>
            <person name="Haridas S."/>
            <person name="Riley R."/>
            <person name="LaButti K."/>
            <person name="Pangilinan J."/>
            <person name="Andreopoulos W."/>
            <person name="Lipzen A."/>
            <person name="Yan J."/>
            <person name="Wang M."/>
            <person name="Ng V."/>
            <person name="Grigoriev I.V."/>
            <person name="Spatafora J.W."/>
            <person name="Magnuson J.K."/>
            <person name="Baker S.E."/>
            <person name="Pomraning K.R."/>
        </authorList>
    </citation>
    <scope>NUCLEOTIDE SEQUENCE [LARGE SCALE GENOMIC DNA]</scope>
    <source>
        <strain evidence="2 3">Phaff 52-87</strain>
    </source>
</reference>
<proteinExistence type="predicted"/>
<feature type="domain" description="Hemerythrin-like" evidence="1">
    <location>
        <begin position="23"/>
        <end position="144"/>
    </location>
</feature>
<dbReference type="InterPro" id="IPR053206">
    <property type="entry name" value="Dimeric_xanthone_biosynth"/>
</dbReference>
<dbReference type="Pfam" id="PF01814">
    <property type="entry name" value="Hemerythrin"/>
    <property type="match status" value="1"/>
</dbReference>
<dbReference type="GeneID" id="90038166"/>
<dbReference type="Gene3D" id="1.20.120.520">
    <property type="entry name" value="nmb1532 protein domain like"/>
    <property type="match status" value="1"/>
</dbReference>
<name>A0ABR1F543_9ASCO</name>
<keyword evidence="3" id="KW-1185">Reference proteome</keyword>
<evidence type="ECO:0000313" key="3">
    <source>
        <dbReference type="Proteomes" id="UP001498771"/>
    </source>
</evidence>